<reference evidence="11" key="1">
    <citation type="submission" date="2025-08" db="UniProtKB">
        <authorList>
            <consortium name="RefSeq"/>
        </authorList>
    </citation>
    <scope>IDENTIFICATION</scope>
</reference>
<feature type="domain" description="LIM zinc-binding" evidence="8">
    <location>
        <begin position="186"/>
        <end position="250"/>
    </location>
</feature>
<dbReference type="InterPro" id="IPR047120">
    <property type="entry name" value="Pk/Esn/Tes"/>
</dbReference>
<dbReference type="InterPro" id="IPR033727">
    <property type="entry name" value="LIM3_prickle"/>
</dbReference>
<feature type="domain" description="PET" evidence="9">
    <location>
        <begin position="76"/>
        <end position="184"/>
    </location>
</feature>
<evidence type="ECO:0000313" key="11">
    <source>
        <dbReference type="RefSeq" id="XP_022081319.1"/>
    </source>
</evidence>
<dbReference type="Pfam" id="PF06297">
    <property type="entry name" value="PET"/>
    <property type="match status" value="1"/>
</dbReference>
<feature type="region of interest" description="Disordered" evidence="7">
    <location>
        <begin position="375"/>
        <end position="402"/>
    </location>
</feature>
<sequence>MLLRTGSGGRKKDKKDLHGPGYDTDKGRPCMKCGDRCPGLALHYWRKICLHCKCPREDHYIMSGDQEKTVSRMMTDFHQRNSTSDDDSGCILEEYTWVPPGLKPEQVHQYMNALPDDKIPYVNSEGEKYRIKSLMQQLPPHDNEVRYCNGLSEEEKRELKLFSAQRKREALGRGTARPLPLTLAGCVCYECGNAVCGGDIAIFASRAGPNACWHPACFICTVCKEQLVDLIYFYREGKIYCGRHNAETMKPRCAACDEIIFADECTEAEGRSWHMKHFCCFECDKELGGERYIMREGKPYCCTCFETMFAEYCDTCGEPIGVDQGQMSHEGQHWHATQKCFQCCTCGVSLLGRPFLPKHGLIYCSGSCSRGEKAVTAGPLTSPQEMDDPMGLGSPKMSRSRRPINMEELNLDNLSVATAEERTQQSIHRSRNLSRHSLPDLRRQSQTSAEDRRRASVRTASERRRNSTAAAQSRAYKEEAVQGRYKAAPSTDQMQRRATSDVRTATNTIGGSQRTQSTHSINEERFVTPRSDSSYRHGLVPKTNANYHNGMRRPETMGHYSTQPRNPRDPEYFDRKSNVYHSERVTGRSRSEITLDQRAAMDRYSSGRRRGYRDDYFSSSSSSEDEDYFSPSHKAQLGPRIRYVETYARTRSQSQPFNQKQSGHRKKSKQRGKNCIVS</sequence>
<evidence type="ECO:0000256" key="6">
    <source>
        <dbReference type="PROSITE-ProRule" id="PRU00125"/>
    </source>
</evidence>
<protein>
    <submittedName>
        <fullName evidence="11">Prickle-like protein 3 isoform X1</fullName>
    </submittedName>
</protein>
<evidence type="ECO:0000256" key="4">
    <source>
        <dbReference type="ARBA" id="ARBA00022833"/>
    </source>
</evidence>
<dbReference type="InterPro" id="IPR010442">
    <property type="entry name" value="PET_domain"/>
</dbReference>
<proteinExistence type="inferred from homology"/>
<feature type="domain" description="LIM zinc-binding" evidence="8">
    <location>
        <begin position="251"/>
        <end position="311"/>
    </location>
</feature>
<dbReference type="PANTHER" id="PTHR24211:SF20">
    <property type="entry name" value="PROTEIN ESPINAS-RELATED"/>
    <property type="match status" value="1"/>
</dbReference>
<dbReference type="InterPro" id="IPR001781">
    <property type="entry name" value="Znf_LIM"/>
</dbReference>
<organism evidence="10 11">
    <name type="scientific">Acanthaster planci</name>
    <name type="common">Crown-of-thorns starfish</name>
    <dbReference type="NCBI Taxonomy" id="133434"/>
    <lineage>
        <taxon>Eukaryota</taxon>
        <taxon>Metazoa</taxon>
        <taxon>Echinodermata</taxon>
        <taxon>Eleutherozoa</taxon>
        <taxon>Asterozoa</taxon>
        <taxon>Asteroidea</taxon>
        <taxon>Valvatacea</taxon>
        <taxon>Valvatida</taxon>
        <taxon>Acanthasteridae</taxon>
        <taxon>Acanthaster</taxon>
    </lineage>
</organism>
<name>A0A8B7XKI7_ACAPL</name>
<keyword evidence="4 6" id="KW-0862">Zinc</keyword>
<evidence type="ECO:0000256" key="7">
    <source>
        <dbReference type="SAM" id="MobiDB-lite"/>
    </source>
</evidence>
<dbReference type="CDD" id="cd09420">
    <property type="entry name" value="LIM3_Prickle"/>
    <property type="match status" value="1"/>
</dbReference>
<comment type="similarity">
    <text evidence="1">Belongs to the prickle / espinas / testin family.</text>
</comment>
<dbReference type="Pfam" id="PF00412">
    <property type="entry name" value="LIM"/>
    <property type="match status" value="3"/>
</dbReference>
<dbReference type="FunFam" id="2.10.110.10:FF:000035">
    <property type="entry name" value="prickle-like protein 2 isoform X1"/>
    <property type="match status" value="1"/>
</dbReference>
<dbReference type="SMART" id="SM00132">
    <property type="entry name" value="LIM"/>
    <property type="match status" value="3"/>
</dbReference>
<feature type="region of interest" description="Disordered" evidence="7">
    <location>
        <begin position="1"/>
        <end position="21"/>
    </location>
</feature>
<dbReference type="Gene3D" id="2.10.110.10">
    <property type="entry name" value="Cysteine Rich Protein"/>
    <property type="match status" value="3"/>
</dbReference>
<feature type="compositionally biased region" description="Basic residues" evidence="7">
    <location>
        <begin position="662"/>
        <end position="672"/>
    </location>
</feature>
<evidence type="ECO:0000259" key="8">
    <source>
        <dbReference type="PROSITE" id="PS50023"/>
    </source>
</evidence>
<dbReference type="PROSITE" id="PS50023">
    <property type="entry name" value="LIM_DOMAIN_2"/>
    <property type="match status" value="2"/>
</dbReference>
<dbReference type="PANTHER" id="PTHR24211">
    <property type="entry name" value="LIM DOMAIN-CONTAINING PROTEIN"/>
    <property type="match status" value="1"/>
</dbReference>
<dbReference type="InterPro" id="IPR033726">
    <property type="entry name" value="LIM2_prickle"/>
</dbReference>
<dbReference type="AlphaFoldDB" id="A0A8B7XKI7"/>
<dbReference type="InterPro" id="IPR033723">
    <property type="entry name" value="PET_prickle"/>
</dbReference>
<dbReference type="Proteomes" id="UP000694845">
    <property type="component" value="Unplaced"/>
</dbReference>
<dbReference type="GO" id="GO:0008270">
    <property type="term" value="F:zinc ion binding"/>
    <property type="evidence" value="ECO:0007669"/>
    <property type="project" value="InterPro"/>
</dbReference>
<evidence type="ECO:0000259" key="9">
    <source>
        <dbReference type="PROSITE" id="PS51303"/>
    </source>
</evidence>
<dbReference type="InterPro" id="IPR033725">
    <property type="entry name" value="LIM1_prickle"/>
</dbReference>
<gene>
    <name evidence="11" type="primary">LOC110974185</name>
</gene>
<evidence type="ECO:0000256" key="5">
    <source>
        <dbReference type="ARBA" id="ARBA00023038"/>
    </source>
</evidence>
<dbReference type="PROSITE" id="PS00478">
    <property type="entry name" value="LIM_DOMAIN_1"/>
    <property type="match status" value="1"/>
</dbReference>
<feature type="compositionally biased region" description="Polar residues" evidence="7">
    <location>
        <begin position="501"/>
        <end position="520"/>
    </location>
</feature>
<feature type="region of interest" description="Disordered" evidence="7">
    <location>
        <begin position="415"/>
        <end position="591"/>
    </location>
</feature>
<dbReference type="SUPFAM" id="SSF57716">
    <property type="entry name" value="Glucocorticoid receptor-like (DNA-binding domain)"/>
    <property type="match status" value="2"/>
</dbReference>
<accession>A0A8B7XKI7</accession>
<evidence type="ECO:0000256" key="3">
    <source>
        <dbReference type="ARBA" id="ARBA00022737"/>
    </source>
</evidence>
<dbReference type="CDD" id="cd09827">
    <property type="entry name" value="PET_Prickle"/>
    <property type="match status" value="1"/>
</dbReference>
<evidence type="ECO:0000313" key="10">
    <source>
        <dbReference type="Proteomes" id="UP000694845"/>
    </source>
</evidence>
<dbReference type="CDD" id="cd09418">
    <property type="entry name" value="LIM2_Prickle"/>
    <property type="match status" value="1"/>
</dbReference>
<keyword evidence="3" id="KW-0677">Repeat</keyword>
<feature type="compositionally biased region" description="Basic and acidic residues" evidence="7">
    <location>
        <begin position="437"/>
        <end position="465"/>
    </location>
</feature>
<keyword evidence="2 6" id="KW-0479">Metal-binding</keyword>
<feature type="compositionally biased region" description="Polar residues" evidence="7">
    <location>
        <begin position="649"/>
        <end position="661"/>
    </location>
</feature>
<keyword evidence="10" id="KW-1185">Reference proteome</keyword>
<evidence type="ECO:0000256" key="1">
    <source>
        <dbReference type="ARBA" id="ARBA00008268"/>
    </source>
</evidence>
<feature type="region of interest" description="Disordered" evidence="7">
    <location>
        <begin position="603"/>
        <end position="678"/>
    </location>
</feature>
<dbReference type="OrthoDB" id="10069167at2759"/>
<feature type="compositionally biased region" description="Basic and acidic residues" evidence="7">
    <location>
        <begin position="566"/>
        <end position="591"/>
    </location>
</feature>
<dbReference type="KEGG" id="aplc:110974185"/>
<dbReference type="RefSeq" id="XP_022081319.1">
    <property type="nucleotide sequence ID" value="XM_022225627.1"/>
</dbReference>
<dbReference type="GeneID" id="110974185"/>
<dbReference type="PROSITE" id="PS51303">
    <property type="entry name" value="PET"/>
    <property type="match status" value="1"/>
</dbReference>
<keyword evidence="5 6" id="KW-0440">LIM domain</keyword>
<evidence type="ECO:0000256" key="2">
    <source>
        <dbReference type="ARBA" id="ARBA00022723"/>
    </source>
</evidence>
<dbReference type="FunFam" id="2.10.110.10:FF:000005">
    <property type="entry name" value="Testin isoform 1"/>
    <property type="match status" value="1"/>
</dbReference>
<dbReference type="CDD" id="cd09415">
    <property type="entry name" value="LIM1_Prickle"/>
    <property type="match status" value="1"/>
</dbReference>